<comment type="subcellular location">
    <subcellularLocation>
        <location evidence="1">Cell membrane</location>
        <topology evidence="1">Multi-pass membrane protein</topology>
    </subcellularLocation>
</comment>
<feature type="transmembrane region" description="Helical" evidence="6">
    <location>
        <begin position="72"/>
        <end position="92"/>
    </location>
</feature>
<dbReference type="PANTHER" id="PTHR47089">
    <property type="entry name" value="ABC TRANSPORTER, PERMEASE PROTEIN"/>
    <property type="match status" value="1"/>
</dbReference>
<dbReference type="EMBL" id="RDBF01000001">
    <property type="protein sequence ID" value="RLV57369.1"/>
    <property type="molecule type" value="Genomic_DNA"/>
</dbReference>
<dbReference type="Proteomes" id="UP000282515">
    <property type="component" value="Unassembled WGS sequence"/>
</dbReference>
<reference evidence="7 8" key="1">
    <citation type="submission" date="2018-10" db="EMBL/GenBank/DDBJ databases">
        <title>Aeromicrobium sp. 9W16Y-2 whole genome shotgun sequence.</title>
        <authorList>
            <person name="Li F."/>
        </authorList>
    </citation>
    <scope>NUCLEOTIDE SEQUENCE [LARGE SCALE GENOMIC DNA]</scope>
    <source>
        <strain evidence="7 8">9W16Y-2</strain>
    </source>
</reference>
<feature type="transmembrane region" description="Helical" evidence="6">
    <location>
        <begin position="132"/>
        <end position="150"/>
    </location>
</feature>
<dbReference type="GO" id="GO:0022857">
    <property type="term" value="F:transmembrane transporter activity"/>
    <property type="evidence" value="ECO:0007669"/>
    <property type="project" value="InterPro"/>
</dbReference>
<evidence type="ECO:0000313" key="8">
    <source>
        <dbReference type="Proteomes" id="UP000282515"/>
    </source>
</evidence>
<evidence type="ECO:0000256" key="5">
    <source>
        <dbReference type="ARBA" id="ARBA00023136"/>
    </source>
</evidence>
<keyword evidence="5 6" id="KW-0472">Membrane</keyword>
<keyword evidence="8" id="KW-1185">Reference proteome</keyword>
<feature type="transmembrane region" description="Helical" evidence="6">
    <location>
        <begin position="42"/>
        <end position="65"/>
    </location>
</feature>
<evidence type="ECO:0000256" key="1">
    <source>
        <dbReference type="ARBA" id="ARBA00004651"/>
    </source>
</evidence>
<dbReference type="GO" id="GO:0005886">
    <property type="term" value="C:plasma membrane"/>
    <property type="evidence" value="ECO:0007669"/>
    <property type="project" value="UniProtKB-SubCell"/>
</dbReference>
<evidence type="ECO:0000256" key="2">
    <source>
        <dbReference type="ARBA" id="ARBA00022475"/>
    </source>
</evidence>
<keyword evidence="4 6" id="KW-1133">Transmembrane helix</keyword>
<keyword evidence="2" id="KW-1003">Cell membrane</keyword>
<feature type="transmembrane region" description="Helical" evidence="6">
    <location>
        <begin position="182"/>
        <end position="200"/>
    </location>
</feature>
<evidence type="ECO:0000256" key="3">
    <source>
        <dbReference type="ARBA" id="ARBA00022692"/>
    </source>
</evidence>
<dbReference type="InterPro" id="IPR001851">
    <property type="entry name" value="ABC_transp_permease"/>
</dbReference>
<dbReference type="AlphaFoldDB" id="A0A3L8PR62"/>
<sequence length="353" mass="36663">MELALSLAVVVCALGIAMIFVVVSGVPPAAGAGAFIDGAFGSQLNLAGTLSKMVPLTLVALAWIIAERAGRFHVGFPGQILVGGLFVSVVALKISGPSFVHLPLALLVGAAGGAVYAALAALLWAKRGVNEILSTLLLNLIALQLLAWWVRYPFHDPATPLALTPAFPESVRWPSLLRDTTLHWDVVLIPLAVVAVAYTLNRTVFGFRAKIVGSNLRFAEHAGISPQRVGTAALVLSGALAGIAGTSLVLAGNVPAMSEDFGSAYGFTGIAVALLARNSPIAVVPSALLFAALQQGAGVMEGTVGLSSSLSGLIQGLMIIFVLASTTVLHMWRRRRDSRRDVAANEPEGARAR</sequence>
<proteinExistence type="predicted"/>
<feature type="transmembrane region" description="Helical" evidence="6">
    <location>
        <begin position="104"/>
        <end position="125"/>
    </location>
</feature>
<accession>A0A3L8PR62</accession>
<feature type="transmembrane region" description="Helical" evidence="6">
    <location>
        <begin position="313"/>
        <end position="332"/>
    </location>
</feature>
<keyword evidence="3 6" id="KW-0812">Transmembrane</keyword>
<gene>
    <name evidence="7" type="ORF">D9V41_01660</name>
</gene>
<evidence type="ECO:0000256" key="6">
    <source>
        <dbReference type="SAM" id="Phobius"/>
    </source>
</evidence>
<evidence type="ECO:0000313" key="7">
    <source>
        <dbReference type="EMBL" id="RLV57369.1"/>
    </source>
</evidence>
<evidence type="ECO:0000256" key="4">
    <source>
        <dbReference type="ARBA" id="ARBA00022989"/>
    </source>
</evidence>
<comment type="caution">
    <text evidence="7">The sequence shown here is derived from an EMBL/GenBank/DDBJ whole genome shotgun (WGS) entry which is preliminary data.</text>
</comment>
<dbReference type="PANTHER" id="PTHR47089:SF1">
    <property type="entry name" value="GUANOSINE ABC TRANSPORTER PERMEASE PROTEIN NUPP"/>
    <property type="match status" value="1"/>
</dbReference>
<protein>
    <submittedName>
        <fullName evidence="7">ABC transporter permease</fullName>
    </submittedName>
</protein>
<dbReference type="CDD" id="cd06580">
    <property type="entry name" value="TM_PBP1_transp_TpRbsC_like"/>
    <property type="match status" value="1"/>
</dbReference>
<name>A0A3L8PR62_9ACTN</name>
<dbReference type="Pfam" id="PF02653">
    <property type="entry name" value="BPD_transp_2"/>
    <property type="match status" value="1"/>
</dbReference>
<organism evidence="7 8">
    <name type="scientific">Aeromicrobium phragmitis</name>
    <dbReference type="NCBI Taxonomy" id="2478914"/>
    <lineage>
        <taxon>Bacteria</taxon>
        <taxon>Bacillati</taxon>
        <taxon>Actinomycetota</taxon>
        <taxon>Actinomycetes</taxon>
        <taxon>Propionibacteriales</taxon>
        <taxon>Nocardioidaceae</taxon>
        <taxon>Aeromicrobium</taxon>
    </lineage>
</organism>
<feature type="transmembrane region" description="Helical" evidence="6">
    <location>
        <begin position="229"/>
        <end position="251"/>
    </location>
</feature>